<proteinExistence type="inferred from homology"/>
<feature type="transmembrane region" description="Helical" evidence="7">
    <location>
        <begin position="239"/>
        <end position="256"/>
    </location>
</feature>
<evidence type="ECO:0000256" key="6">
    <source>
        <dbReference type="ARBA" id="ARBA00023136"/>
    </source>
</evidence>
<protein>
    <submittedName>
        <fullName evidence="9">Acyltransferase family protein</fullName>
    </submittedName>
</protein>
<gene>
    <name evidence="9" type="ORF">AAGV28_01065</name>
</gene>
<feature type="transmembrane region" description="Helical" evidence="7">
    <location>
        <begin position="151"/>
        <end position="169"/>
    </location>
</feature>
<dbReference type="GO" id="GO:0016746">
    <property type="term" value="F:acyltransferase activity"/>
    <property type="evidence" value="ECO:0007669"/>
    <property type="project" value="UniProtKB-KW"/>
</dbReference>
<evidence type="ECO:0000313" key="10">
    <source>
        <dbReference type="Proteomes" id="UP001574169"/>
    </source>
</evidence>
<feature type="transmembrane region" description="Helical" evidence="7">
    <location>
        <begin position="42"/>
        <end position="60"/>
    </location>
</feature>
<keyword evidence="5 7" id="KW-1133">Transmembrane helix</keyword>
<feature type="transmembrane region" description="Helical" evidence="7">
    <location>
        <begin position="208"/>
        <end position="227"/>
    </location>
</feature>
<evidence type="ECO:0000256" key="5">
    <source>
        <dbReference type="ARBA" id="ARBA00022989"/>
    </source>
</evidence>
<feature type="transmembrane region" description="Helical" evidence="7">
    <location>
        <begin position="121"/>
        <end position="139"/>
    </location>
</feature>
<evidence type="ECO:0000256" key="1">
    <source>
        <dbReference type="ARBA" id="ARBA00004651"/>
    </source>
</evidence>
<dbReference type="PANTHER" id="PTHR40074:SF2">
    <property type="entry name" value="O-ACETYLTRANSFERASE WECH"/>
    <property type="match status" value="1"/>
</dbReference>
<keyword evidence="10" id="KW-1185">Reference proteome</keyword>
<evidence type="ECO:0000259" key="8">
    <source>
        <dbReference type="Pfam" id="PF01757"/>
    </source>
</evidence>
<dbReference type="Pfam" id="PF01757">
    <property type="entry name" value="Acyl_transf_3"/>
    <property type="match status" value="1"/>
</dbReference>
<dbReference type="RefSeq" id="WP_373404977.1">
    <property type="nucleotide sequence ID" value="NZ_JBCFQL010000001.1"/>
</dbReference>
<feature type="transmembrane region" description="Helical" evidence="7">
    <location>
        <begin position="303"/>
        <end position="324"/>
    </location>
</feature>
<sequence>MNNLRALATFSVVVLHVSFPLLCEYGVTKNNDWQIGNFFDSAVRFCVPIFLMLTGALLLAKPIEIESFFKKRFLKILLPFLFWSSIYVVYGLNLKYDKGEILNFLESFKFVYLQFKDGASYHLWYIYMLIGLYLFFPILNKWVLNSEEKEIRYFIIFWFFVMLVKQPYLCKFIPAIDLTYFSGYIDYLVLGYYLAFKFNYKKIKLLSVLIYVVGFGFTFLGTAFKTIHQGNVYTIFYDYLSPNVIIEAIGVFLFFKSFSFQNTKLESLIDIVSKHSYGIYLSHVLMLTILYKLGITYSFINPFIAIPLTSILCMILSLSFIVLLKKVPFINSFIG</sequence>
<keyword evidence="9" id="KW-0012">Acyltransferase</keyword>
<comment type="subcellular location">
    <subcellularLocation>
        <location evidence="1">Cell membrane</location>
        <topology evidence="1">Multi-pass membrane protein</topology>
    </subcellularLocation>
</comment>
<keyword evidence="6 7" id="KW-0472">Membrane</keyword>
<dbReference type="PANTHER" id="PTHR40074">
    <property type="entry name" value="O-ACETYLTRANSFERASE WECH"/>
    <property type="match status" value="1"/>
</dbReference>
<dbReference type="InterPro" id="IPR002656">
    <property type="entry name" value="Acyl_transf_3_dom"/>
</dbReference>
<dbReference type="Proteomes" id="UP001574169">
    <property type="component" value="Unassembled WGS sequence"/>
</dbReference>
<accession>A0ABV4TAD2</accession>
<evidence type="ECO:0000256" key="7">
    <source>
        <dbReference type="SAM" id="Phobius"/>
    </source>
</evidence>
<keyword evidence="3" id="KW-1003">Cell membrane</keyword>
<feature type="transmembrane region" description="Helical" evidence="7">
    <location>
        <begin position="277"/>
        <end position="297"/>
    </location>
</feature>
<organism evidence="9 10">
    <name type="scientific">Flavobacterium zubiriense</name>
    <dbReference type="NCBI Taxonomy" id="3138075"/>
    <lineage>
        <taxon>Bacteria</taxon>
        <taxon>Pseudomonadati</taxon>
        <taxon>Bacteroidota</taxon>
        <taxon>Flavobacteriia</taxon>
        <taxon>Flavobacteriales</taxon>
        <taxon>Flavobacteriaceae</taxon>
        <taxon>Flavobacterium</taxon>
    </lineage>
</organism>
<reference evidence="9 10" key="1">
    <citation type="submission" date="2024-04" db="EMBL/GenBank/DDBJ databases">
        <title>New Clade of Flavobacterium.</title>
        <authorList>
            <person name="Matos L."/>
            <person name="Proenca D.N."/>
            <person name="Fransisco R.M."/>
            <person name="Chung A.P."/>
            <person name="Maccario L."/>
            <person name="Sorensen S.J."/>
            <person name="Morais P.V."/>
        </authorList>
    </citation>
    <scope>NUCLEOTIDE SEQUENCE [LARGE SCALE GENOMIC DNA]</scope>
    <source>
        <strain evidence="9 10">FZUC8N2.13</strain>
    </source>
</reference>
<evidence type="ECO:0000256" key="3">
    <source>
        <dbReference type="ARBA" id="ARBA00022475"/>
    </source>
</evidence>
<evidence type="ECO:0000256" key="4">
    <source>
        <dbReference type="ARBA" id="ARBA00022692"/>
    </source>
</evidence>
<comment type="similarity">
    <text evidence="2">Belongs to the acyltransferase 3 family.</text>
</comment>
<feature type="transmembrane region" description="Helical" evidence="7">
    <location>
        <begin position="175"/>
        <end position="196"/>
    </location>
</feature>
<dbReference type="EMBL" id="JBCFQL010000001">
    <property type="protein sequence ID" value="MFA9189946.1"/>
    <property type="molecule type" value="Genomic_DNA"/>
</dbReference>
<keyword evidence="9" id="KW-0808">Transferase</keyword>
<feature type="transmembrane region" description="Helical" evidence="7">
    <location>
        <begin position="72"/>
        <end position="90"/>
    </location>
</feature>
<comment type="caution">
    <text evidence="9">The sequence shown here is derived from an EMBL/GenBank/DDBJ whole genome shotgun (WGS) entry which is preliminary data.</text>
</comment>
<evidence type="ECO:0000256" key="2">
    <source>
        <dbReference type="ARBA" id="ARBA00007400"/>
    </source>
</evidence>
<evidence type="ECO:0000313" key="9">
    <source>
        <dbReference type="EMBL" id="MFA9189946.1"/>
    </source>
</evidence>
<name>A0ABV4TAD2_9FLAO</name>
<keyword evidence="4 7" id="KW-0812">Transmembrane</keyword>
<feature type="domain" description="Acyltransferase 3" evidence="8">
    <location>
        <begin position="2"/>
        <end position="320"/>
    </location>
</feature>